<sequence>MSPRIAYVTRRLSESPGPVVAVSHWMRAVPDQIAPFVPRTWALLGTDGFGRSDTRAALRRHFGVDAPSIALRVQPQLAGCGELDACVPGEAQRTYDLDAHTNHPGTGPGPAQ</sequence>
<accession>A0A4R6KFK0</accession>
<gene>
    <name evidence="2" type="ORF">EV643_110269</name>
</gene>
<dbReference type="InterPro" id="IPR051157">
    <property type="entry name" value="PDH/Transketolase"/>
</dbReference>
<dbReference type="SUPFAM" id="SSF52922">
    <property type="entry name" value="TK C-terminal domain-like"/>
    <property type="match status" value="1"/>
</dbReference>
<organism evidence="2 3">
    <name type="scientific">Kribbella caucasensis</name>
    <dbReference type="NCBI Taxonomy" id="2512215"/>
    <lineage>
        <taxon>Bacteria</taxon>
        <taxon>Bacillati</taxon>
        <taxon>Actinomycetota</taxon>
        <taxon>Actinomycetes</taxon>
        <taxon>Propionibacteriales</taxon>
        <taxon>Kribbellaceae</taxon>
        <taxon>Kribbella</taxon>
    </lineage>
</organism>
<dbReference type="PANTHER" id="PTHR43825:SF3">
    <property type="entry name" value="PYRUVATE DEHYDROGENASE E1 COMPONENT"/>
    <property type="match status" value="1"/>
</dbReference>
<name>A0A4R6KFK0_9ACTN</name>
<dbReference type="PANTHER" id="PTHR43825">
    <property type="entry name" value="PYRUVATE DEHYDROGENASE E1 COMPONENT"/>
    <property type="match status" value="1"/>
</dbReference>
<dbReference type="InterPro" id="IPR009014">
    <property type="entry name" value="Transketo_C/PFOR_II"/>
</dbReference>
<dbReference type="EMBL" id="SNWQ01000010">
    <property type="protein sequence ID" value="TDO46886.1"/>
    <property type="molecule type" value="Genomic_DNA"/>
</dbReference>
<protein>
    <recommendedName>
        <fullName evidence="1">Transketolase-like C-terminal domain-containing protein</fullName>
    </recommendedName>
</protein>
<feature type="domain" description="Transketolase-like C-terminal" evidence="1">
    <location>
        <begin position="6"/>
        <end position="65"/>
    </location>
</feature>
<evidence type="ECO:0000313" key="3">
    <source>
        <dbReference type="Proteomes" id="UP000295388"/>
    </source>
</evidence>
<dbReference type="Gene3D" id="3.40.50.920">
    <property type="match status" value="1"/>
</dbReference>
<keyword evidence="3" id="KW-1185">Reference proteome</keyword>
<dbReference type="Pfam" id="PF22613">
    <property type="entry name" value="Transketolase_C_1"/>
    <property type="match status" value="1"/>
</dbReference>
<dbReference type="InterPro" id="IPR055152">
    <property type="entry name" value="Transketolase-like_C_2"/>
</dbReference>
<evidence type="ECO:0000259" key="1">
    <source>
        <dbReference type="Pfam" id="PF22613"/>
    </source>
</evidence>
<comment type="caution">
    <text evidence="2">The sequence shown here is derived from an EMBL/GenBank/DDBJ whole genome shotgun (WGS) entry which is preliminary data.</text>
</comment>
<proteinExistence type="predicted"/>
<dbReference type="Proteomes" id="UP000295388">
    <property type="component" value="Unassembled WGS sequence"/>
</dbReference>
<evidence type="ECO:0000313" key="2">
    <source>
        <dbReference type="EMBL" id="TDO46886.1"/>
    </source>
</evidence>
<reference evidence="2 3" key="1">
    <citation type="submission" date="2019-03" db="EMBL/GenBank/DDBJ databases">
        <title>Genomic Encyclopedia of Type Strains, Phase III (KMG-III): the genomes of soil and plant-associated and newly described type strains.</title>
        <authorList>
            <person name="Whitman W."/>
        </authorList>
    </citation>
    <scope>NUCLEOTIDE SEQUENCE [LARGE SCALE GENOMIC DNA]</scope>
    <source>
        <strain evidence="2 3">VKM Ac-2527</strain>
    </source>
</reference>
<dbReference type="AlphaFoldDB" id="A0A4R6KFK0"/>